<gene>
    <name evidence="1" type="ORF">BET10_10900</name>
</gene>
<sequence>MSRKIDLTSEQHDALVLQAQHYCRKNLDLDLEQFDAAFLVDFFIEQIGKQVYNRAIDDAKSHLEQHFEVLADRLYELEKY</sequence>
<dbReference type="OrthoDB" id="6629495at2"/>
<dbReference type="AlphaFoldDB" id="A0A1S1MW46"/>
<keyword evidence="2" id="KW-1185">Reference proteome</keyword>
<dbReference type="Pfam" id="PF09932">
    <property type="entry name" value="DUF2164"/>
    <property type="match status" value="1"/>
</dbReference>
<evidence type="ECO:0008006" key="3">
    <source>
        <dbReference type="Google" id="ProtNLM"/>
    </source>
</evidence>
<proteinExistence type="predicted"/>
<evidence type="ECO:0000313" key="1">
    <source>
        <dbReference type="EMBL" id="OHU91327.1"/>
    </source>
</evidence>
<dbReference type="InterPro" id="IPR018680">
    <property type="entry name" value="DUF2164"/>
</dbReference>
<evidence type="ECO:0000313" key="2">
    <source>
        <dbReference type="Proteomes" id="UP000179786"/>
    </source>
</evidence>
<protein>
    <recommendedName>
        <fullName evidence="3">DUF2164 domain-containing protein</fullName>
    </recommendedName>
</protein>
<dbReference type="Proteomes" id="UP000179786">
    <property type="component" value="Unassembled WGS sequence"/>
</dbReference>
<reference evidence="1 2" key="1">
    <citation type="submission" date="2016-09" db="EMBL/GenBank/DDBJ databases">
        <title>Pseudoalteromonas amylolytica sp. nov., isolated from the surface seawater.</title>
        <authorList>
            <person name="Wu Y.-H."/>
            <person name="Cheng H."/>
            <person name="Jin X.-B."/>
            <person name="Wang C.-S."/>
            <person name="Xu X.-W."/>
        </authorList>
    </citation>
    <scope>NUCLEOTIDE SEQUENCE [LARGE SCALE GENOMIC DNA]</scope>
    <source>
        <strain evidence="1 2">JW1</strain>
    </source>
</reference>
<name>A0A1S1MW46_9GAMM</name>
<accession>A0A1S1MW46</accession>
<dbReference type="STRING" id="1859457.BET10_10900"/>
<dbReference type="RefSeq" id="WP_070985166.1">
    <property type="nucleotide sequence ID" value="NZ_MKJU01000025.1"/>
</dbReference>
<comment type="caution">
    <text evidence="1">The sequence shown here is derived from an EMBL/GenBank/DDBJ whole genome shotgun (WGS) entry which is preliminary data.</text>
</comment>
<dbReference type="EMBL" id="MKJU01000025">
    <property type="protein sequence ID" value="OHU91327.1"/>
    <property type="molecule type" value="Genomic_DNA"/>
</dbReference>
<organism evidence="1 2">
    <name type="scientific">Pseudoalteromonas amylolytica</name>
    <dbReference type="NCBI Taxonomy" id="1859457"/>
    <lineage>
        <taxon>Bacteria</taxon>
        <taxon>Pseudomonadati</taxon>
        <taxon>Pseudomonadota</taxon>
        <taxon>Gammaproteobacteria</taxon>
        <taxon>Alteromonadales</taxon>
        <taxon>Pseudoalteromonadaceae</taxon>
        <taxon>Pseudoalteromonas</taxon>
    </lineage>
</organism>